<dbReference type="Proteomes" id="UP000006833">
    <property type="component" value="Chromosome"/>
</dbReference>
<dbReference type="InterPro" id="IPR036465">
    <property type="entry name" value="vWFA_dom_sf"/>
</dbReference>
<keyword evidence="3" id="KW-1185">Reference proteome</keyword>
<evidence type="ECO:0000313" key="2">
    <source>
        <dbReference type="EMBL" id="ABV94847.1"/>
    </source>
</evidence>
<name>A8LL98_DINSH</name>
<dbReference type="RefSeq" id="WP_012179775.1">
    <property type="nucleotide sequence ID" value="NC_009952.1"/>
</dbReference>
<gene>
    <name evidence="2" type="ordered locus">Dshi_3114</name>
</gene>
<evidence type="ECO:0000313" key="3">
    <source>
        <dbReference type="Proteomes" id="UP000006833"/>
    </source>
</evidence>
<dbReference type="eggNOG" id="COG1721">
    <property type="taxonomic scope" value="Bacteria"/>
</dbReference>
<feature type="domain" description="DUF58" evidence="1">
    <location>
        <begin position="55"/>
        <end position="264"/>
    </location>
</feature>
<dbReference type="PANTHER" id="PTHR33608:SF12">
    <property type="entry name" value="DUF58 DOMAIN-CONTAINING PROTEIN"/>
    <property type="match status" value="1"/>
</dbReference>
<dbReference type="Pfam" id="PF01882">
    <property type="entry name" value="DUF58"/>
    <property type="match status" value="1"/>
</dbReference>
<accession>A8LL98</accession>
<dbReference type="HOGENOM" id="CLU_054927_1_0_5"/>
<dbReference type="STRING" id="398580.Dshi_3114"/>
<organism evidence="2 3">
    <name type="scientific">Dinoroseobacter shibae (strain DSM 16493 / NCIMB 14021 / DFL 12)</name>
    <dbReference type="NCBI Taxonomy" id="398580"/>
    <lineage>
        <taxon>Bacteria</taxon>
        <taxon>Pseudomonadati</taxon>
        <taxon>Pseudomonadota</taxon>
        <taxon>Alphaproteobacteria</taxon>
        <taxon>Rhodobacterales</taxon>
        <taxon>Roseobacteraceae</taxon>
        <taxon>Dinoroseobacter</taxon>
    </lineage>
</organism>
<proteinExistence type="predicted"/>
<protein>
    <recommendedName>
        <fullName evidence="1">DUF58 domain-containing protein</fullName>
    </recommendedName>
</protein>
<sequence>MRPGLDTRIHVDLPHLQSLRSGAAALRFLPRQPVKSILNGRHASRLKGRGLNFEELRHYTQGDDIRTIDWKVTARTRKPYIRVYTEERDRAAMLLVDQRMSMFFGSVLNMKSVTAAEAAAIAAHAIRKQGDRVGGIVFADEEVIEHRPTGTPRALHRFLASLANANQALSADYAPHSRLTLNQTLAATARIVKTGGLVMVFSDFDAWDETTETLLRDIKRRNDVVVVTVTDPTLDTLPADLSFVVSDGQLQAQIDLGASDTRAKLQDFASARLDALMRLTTKFGIPVLPLTTARETLPQMLELMGARGMRT</sequence>
<dbReference type="OrthoDB" id="9776116at2"/>
<dbReference type="EMBL" id="CP000830">
    <property type="protein sequence ID" value="ABV94847.1"/>
    <property type="molecule type" value="Genomic_DNA"/>
</dbReference>
<dbReference type="PANTHER" id="PTHR33608">
    <property type="entry name" value="BLL2464 PROTEIN"/>
    <property type="match status" value="1"/>
</dbReference>
<dbReference type="SUPFAM" id="SSF53300">
    <property type="entry name" value="vWA-like"/>
    <property type="match status" value="1"/>
</dbReference>
<dbReference type="KEGG" id="dsh:Dshi_3114"/>
<evidence type="ECO:0000259" key="1">
    <source>
        <dbReference type="Pfam" id="PF01882"/>
    </source>
</evidence>
<dbReference type="InterPro" id="IPR002881">
    <property type="entry name" value="DUF58"/>
</dbReference>
<reference evidence="3" key="1">
    <citation type="journal article" date="2010" name="ISME J.">
        <title>The complete genome sequence of the algal symbiont Dinoroseobacter shibae: a hitchhiker's guide to life in the sea.</title>
        <authorList>
            <person name="Wagner-Dobler I."/>
            <person name="Ballhausen B."/>
            <person name="Berger M."/>
            <person name="Brinkhoff T."/>
            <person name="Buchholz I."/>
            <person name="Bunk B."/>
            <person name="Cypionka H."/>
            <person name="Daniel R."/>
            <person name="Drepper T."/>
            <person name="Gerdts G."/>
            <person name="Hahnke S."/>
            <person name="Han C."/>
            <person name="Jahn D."/>
            <person name="Kalhoefer D."/>
            <person name="Kiss H."/>
            <person name="Klenk H.P."/>
            <person name="Kyrpides N."/>
            <person name="Liebl W."/>
            <person name="Liesegang H."/>
            <person name="Meincke L."/>
            <person name="Pati A."/>
            <person name="Petersen J."/>
            <person name="Piekarski T."/>
            <person name="Pommerenke C."/>
            <person name="Pradella S."/>
            <person name="Pukall R."/>
            <person name="Rabus R."/>
            <person name="Stackebrandt E."/>
            <person name="Thole S."/>
            <person name="Thompson L."/>
            <person name="Tielen P."/>
            <person name="Tomasch J."/>
            <person name="von Jan M."/>
            <person name="Wanphrut N."/>
            <person name="Wichels A."/>
            <person name="Zech H."/>
            <person name="Simon M."/>
        </authorList>
    </citation>
    <scope>NUCLEOTIDE SEQUENCE [LARGE SCALE GENOMIC DNA]</scope>
    <source>
        <strain evidence="3">DSM 16493 / NCIMB 14021 / DFL 12</strain>
    </source>
</reference>
<dbReference type="AlphaFoldDB" id="A8LL98"/>